<evidence type="ECO:0000256" key="5">
    <source>
        <dbReference type="ARBA" id="ARBA00023284"/>
    </source>
</evidence>
<dbReference type="GO" id="GO:0045454">
    <property type="term" value="P:cell redox homeostasis"/>
    <property type="evidence" value="ECO:0007669"/>
    <property type="project" value="TreeGrafter"/>
</dbReference>
<dbReference type="Pfam" id="PF00085">
    <property type="entry name" value="Thioredoxin"/>
    <property type="match status" value="1"/>
</dbReference>
<dbReference type="InterPro" id="IPR036249">
    <property type="entry name" value="Thioredoxin-like_sf"/>
</dbReference>
<dbReference type="Gene3D" id="3.40.30.10">
    <property type="entry name" value="Glutaredoxin"/>
    <property type="match status" value="1"/>
</dbReference>
<evidence type="ECO:0000259" key="7">
    <source>
        <dbReference type="PROSITE" id="PS51352"/>
    </source>
</evidence>
<accession>A0A1T4NDB7</accession>
<dbReference type="InterPro" id="IPR013766">
    <property type="entry name" value="Thioredoxin_domain"/>
</dbReference>
<comment type="similarity">
    <text evidence="1">Belongs to the thioredoxin family.</text>
</comment>
<feature type="domain" description="Thioredoxin" evidence="7">
    <location>
        <begin position="1"/>
        <end position="92"/>
    </location>
</feature>
<evidence type="ECO:0000256" key="1">
    <source>
        <dbReference type="ARBA" id="ARBA00008987"/>
    </source>
</evidence>
<keyword evidence="2" id="KW-0813">Transport</keyword>
<keyword evidence="5 6" id="KW-0676">Redox-active center</keyword>
<dbReference type="GO" id="GO:0015035">
    <property type="term" value="F:protein-disulfide reductase activity"/>
    <property type="evidence" value="ECO:0007669"/>
    <property type="project" value="InterPro"/>
</dbReference>
<keyword evidence="4 6" id="KW-1015">Disulfide bond</keyword>
<keyword evidence="9" id="KW-1185">Reference proteome</keyword>
<name>A0A1T4NDB7_9BACT</name>
<evidence type="ECO:0000256" key="2">
    <source>
        <dbReference type="ARBA" id="ARBA00022448"/>
    </source>
</evidence>
<reference evidence="9" key="1">
    <citation type="submission" date="2017-02" db="EMBL/GenBank/DDBJ databases">
        <authorList>
            <person name="Varghese N."/>
            <person name="Submissions S."/>
        </authorList>
    </citation>
    <scope>NUCLEOTIDE SEQUENCE [LARGE SCALE GENOMIC DNA]</scope>
    <source>
        <strain evidence="9">DSM 22224</strain>
    </source>
</reference>
<keyword evidence="3" id="KW-0249">Electron transport</keyword>
<feature type="disulfide bond" description="Redox-active" evidence="6">
    <location>
        <begin position="16"/>
        <end position="19"/>
    </location>
</feature>
<dbReference type="PROSITE" id="PS51352">
    <property type="entry name" value="THIOREDOXIN_2"/>
    <property type="match status" value="1"/>
</dbReference>
<dbReference type="STRING" id="634771.SAMN04488128_1011542"/>
<dbReference type="EMBL" id="FUWZ01000001">
    <property type="protein sequence ID" value="SJZ77341.1"/>
    <property type="molecule type" value="Genomic_DNA"/>
</dbReference>
<dbReference type="OrthoDB" id="9790390at2"/>
<dbReference type="RefSeq" id="WP_078668139.1">
    <property type="nucleotide sequence ID" value="NZ_FUWZ01000001.1"/>
</dbReference>
<dbReference type="Proteomes" id="UP000190367">
    <property type="component" value="Unassembled WGS sequence"/>
</dbReference>
<gene>
    <name evidence="8" type="ORF">SAMN04488128_1011542</name>
</gene>
<organism evidence="8 9">
    <name type="scientific">Chitinophaga eiseniae</name>
    <dbReference type="NCBI Taxonomy" id="634771"/>
    <lineage>
        <taxon>Bacteria</taxon>
        <taxon>Pseudomonadati</taxon>
        <taxon>Bacteroidota</taxon>
        <taxon>Chitinophagia</taxon>
        <taxon>Chitinophagales</taxon>
        <taxon>Chitinophagaceae</taxon>
        <taxon>Chitinophaga</taxon>
    </lineage>
</organism>
<dbReference type="CDD" id="cd02947">
    <property type="entry name" value="TRX_family"/>
    <property type="match status" value="1"/>
</dbReference>
<dbReference type="InterPro" id="IPR005746">
    <property type="entry name" value="Thioredoxin"/>
</dbReference>
<protein>
    <submittedName>
        <fullName evidence="8">Thioredoxin 1</fullName>
    </submittedName>
</protein>
<dbReference type="PIRSF" id="PIRSF000077">
    <property type="entry name" value="Thioredoxin"/>
    <property type="match status" value="1"/>
</dbReference>
<evidence type="ECO:0000256" key="4">
    <source>
        <dbReference type="ARBA" id="ARBA00023157"/>
    </source>
</evidence>
<dbReference type="SUPFAM" id="SSF52833">
    <property type="entry name" value="Thioredoxin-like"/>
    <property type="match status" value="1"/>
</dbReference>
<evidence type="ECO:0000256" key="6">
    <source>
        <dbReference type="PIRSR" id="PIRSR000077-4"/>
    </source>
</evidence>
<dbReference type="PANTHER" id="PTHR45663">
    <property type="entry name" value="GEO12009P1"/>
    <property type="match status" value="1"/>
</dbReference>
<evidence type="ECO:0000256" key="3">
    <source>
        <dbReference type="ARBA" id="ARBA00022982"/>
    </source>
</evidence>
<evidence type="ECO:0000313" key="9">
    <source>
        <dbReference type="Proteomes" id="UP000190367"/>
    </source>
</evidence>
<dbReference type="AlphaFoldDB" id="A0A1T4NDB7"/>
<dbReference type="GO" id="GO:0005829">
    <property type="term" value="C:cytosol"/>
    <property type="evidence" value="ECO:0007669"/>
    <property type="project" value="TreeGrafter"/>
</dbReference>
<sequence length="95" mass="10729">MSQQHATLLQFFANWCYPCKVLTPIVNAVESTMSDQLRVSRIDIDQEEDLAGRFHIMAVPTLVLMQDSQEIWRHTGVMSEHELKTALGTALSGKL</sequence>
<proteinExistence type="inferred from homology"/>
<dbReference type="PANTHER" id="PTHR45663:SF11">
    <property type="entry name" value="GEO12009P1"/>
    <property type="match status" value="1"/>
</dbReference>
<evidence type="ECO:0000313" key="8">
    <source>
        <dbReference type="EMBL" id="SJZ77341.1"/>
    </source>
</evidence>